<evidence type="ECO:0000256" key="1">
    <source>
        <dbReference type="ARBA" id="ARBA00004496"/>
    </source>
</evidence>
<dbReference type="AlphaFoldDB" id="A0A6J4MLJ4"/>
<evidence type="ECO:0000313" key="11">
    <source>
        <dbReference type="EMBL" id="CAA9362861.1"/>
    </source>
</evidence>
<dbReference type="NCBIfam" id="NF004226">
    <property type="entry name" value="PRK05673.1"/>
    <property type="match status" value="1"/>
</dbReference>
<dbReference type="Gene3D" id="1.10.10.1600">
    <property type="entry name" value="Bacterial DNA polymerase III alpha subunit, thumb domain"/>
    <property type="match status" value="1"/>
</dbReference>
<dbReference type="Pfam" id="PF01336">
    <property type="entry name" value="tRNA_anti-codon"/>
    <property type="match status" value="1"/>
</dbReference>
<keyword evidence="7" id="KW-0235">DNA replication</keyword>
<evidence type="ECO:0000256" key="8">
    <source>
        <dbReference type="ARBA" id="ARBA00022932"/>
    </source>
</evidence>
<dbReference type="GO" id="GO:0006260">
    <property type="term" value="P:DNA replication"/>
    <property type="evidence" value="ECO:0007669"/>
    <property type="project" value="UniProtKB-KW"/>
</dbReference>
<dbReference type="CDD" id="cd12113">
    <property type="entry name" value="PHP_PolIIIA_DnaE3"/>
    <property type="match status" value="1"/>
</dbReference>
<dbReference type="InterPro" id="IPR029460">
    <property type="entry name" value="DNAPol_HHH"/>
</dbReference>
<dbReference type="SMART" id="SM00481">
    <property type="entry name" value="POLIIIAc"/>
    <property type="match status" value="1"/>
</dbReference>
<dbReference type="InterPro" id="IPR016195">
    <property type="entry name" value="Pol/histidinol_Pase-like"/>
</dbReference>
<evidence type="ECO:0000259" key="10">
    <source>
        <dbReference type="SMART" id="SM00481"/>
    </source>
</evidence>
<dbReference type="GO" id="GO:0003887">
    <property type="term" value="F:DNA-directed DNA polymerase activity"/>
    <property type="evidence" value="ECO:0007669"/>
    <property type="project" value="UniProtKB-KW"/>
</dbReference>
<evidence type="ECO:0000256" key="9">
    <source>
        <dbReference type="ARBA" id="ARBA00049244"/>
    </source>
</evidence>
<dbReference type="Pfam" id="PF14579">
    <property type="entry name" value="HHH_6"/>
    <property type="match status" value="1"/>
</dbReference>
<gene>
    <name evidence="11" type="ORF">AVDCRST_MAG46-3445</name>
</gene>
<reference evidence="11" key="1">
    <citation type="submission" date="2020-02" db="EMBL/GenBank/DDBJ databases">
        <authorList>
            <person name="Meier V. D."/>
        </authorList>
    </citation>
    <scope>NUCLEOTIDE SEQUENCE</scope>
    <source>
        <strain evidence="11">AVDCRST_MAG46</strain>
    </source>
</reference>
<proteinExistence type="inferred from homology"/>
<dbReference type="GO" id="GO:0003676">
    <property type="term" value="F:nucleic acid binding"/>
    <property type="evidence" value="ECO:0007669"/>
    <property type="project" value="InterPro"/>
</dbReference>
<dbReference type="InterPro" id="IPR004805">
    <property type="entry name" value="DnaE2/DnaE/PolC"/>
</dbReference>
<keyword evidence="6 11" id="KW-0548">Nucleotidyltransferase</keyword>
<dbReference type="PANTHER" id="PTHR32294">
    <property type="entry name" value="DNA POLYMERASE III SUBUNIT ALPHA"/>
    <property type="match status" value="1"/>
</dbReference>
<comment type="subcellular location">
    <subcellularLocation>
        <location evidence="1">Cytoplasm</location>
    </subcellularLocation>
</comment>
<dbReference type="InterPro" id="IPR041931">
    <property type="entry name" value="DNA_pol3_alpha_thumb_dom"/>
</dbReference>
<keyword evidence="8" id="KW-0239">DNA-directed DNA polymerase</keyword>
<evidence type="ECO:0000256" key="5">
    <source>
        <dbReference type="ARBA" id="ARBA00022679"/>
    </source>
</evidence>
<organism evidence="11">
    <name type="scientific">uncultured Nocardioidaceae bacterium</name>
    <dbReference type="NCBI Taxonomy" id="253824"/>
    <lineage>
        <taxon>Bacteria</taxon>
        <taxon>Bacillati</taxon>
        <taxon>Actinomycetota</taxon>
        <taxon>Actinomycetes</taxon>
        <taxon>Propionibacteriales</taxon>
        <taxon>Nocardioidaceae</taxon>
        <taxon>environmental samples</taxon>
    </lineage>
</organism>
<dbReference type="NCBIfam" id="TIGR00594">
    <property type="entry name" value="polc"/>
    <property type="match status" value="1"/>
</dbReference>
<dbReference type="GO" id="GO:0005737">
    <property type="term" value="C:cytoplasm"/>
    <property type="evidence" value="ECO:0007669"/>
    <property type="project" value="UniProtKB-SubCell"/>
</dbReference>
<dbReference type="SUPFAM" id="SSF89550">
    <property type="entry name" value="PHP domain-like"/>
    <property type="match status" value="1"/>
</dbReference>
<accession>A0A6J4MLJ4</accession>
<dbReference type="CDD" id="cd04485">
    <property type="entry name" value="DnaE_OBF"/>
    <property type="match status" value="1"/>
</dbReference>
<dbReference type="Gene3D" id="3.20.20.140">
    <property type="entry name" value="Metal-dependent hydrolases"/>
    <property type="match status" value="1"/>
</dbReference>
<dbReference type="InterPro" id="IPR040982">
    <property type="entry name" value="DNA_pol3_finger"/>
</dbReference>
<comment type="similarity">
    <text evidence="2">Belongs to the DNA polymerase type-C family. DnaE subfamily.</text>
</comment>
<dbReference type="Pfam" id="PF07733">
    <property type="entry name" value="DNA_pol3_alpha"/>
    <property type="match status" value="1"/>
</dbReference>
<evidence type="ECO:0000256" key="7">
    <source>
        <dbReference type="ARBA" id="ARBA00022705"/>
    </source>
</evidence>
<name>A0A6J4MLJ4_9ACTN</name>
<dbReference type="InterPro" id="IPR003141">
    <property type="entry name" value="Pol/His_phosphatase_N"/>
</dbReference>
<protein>
    <recommendedName>
        <fullName evidence="4">DNA polymerase III subunit alpha</fullName>
        <ecNumber evidence="3">2.7.7.7</ecNumber>
    </recommendedName>
</protein>
<evidence type="ECO:0000256" key="6">
    <source>
        <dbReference type="ARBA" id="ARBA00022695"/>
    </source>
</evidence>
<evidence type="ECO:0000256" key="4">
    <source>
        <dbReference type="ARBA" id="ARBA00019114"/>
    </source>
</evidence>
<feature type="domain" description="Polymerase/histidinol phosphatase N-terminal" evidence="10">
    <location>
        <begin position="8"/>
        <end position="75"/>
    </location>
</feature>
<dbReference type="EMBL" id="CADCUD010000241">
    <property type="protein sequence ID" value="CAA9362861.1"/>
    <property type="molecule type" value="Genomic_DNA"/>
</dbReference>
<dbReference type="EC" id="2.7.7.7" evidence="3"/>
<dbReference type="Pfam" id="PF17657">
    <property type="entry name" value="DNA_pol3_finger"/>
    <property type="match status" value="1"/>
</dbReference>
<sequence length="1175" mass="128952">MSSSDSFVHLHVHTEYSMLDGAARLGELFEATARMGMPALAMTDHGNVFGAYDFYKQARAAGVKPIIGMEAYLTPGTHRGERKRVRWGEGGGDDVSGGGAFTHMTLLARTTEGMHNLFRLASRSSLEGFFYKARADRELLNEYAEGLIATTACPSGEIQTFLRLGEYDKARASAGEFQEIFGKGNFYLELMDHGLDIEARVRDGLLRLGKDLGLPLLATNDSHYTSPDDATAHEALLCVQTGKTLADPTRFKLDGGGYYLKSPQEMRDVWEDTYNLREACDNTLLIAERCDITFNENANFMPRFPVPEGESEDSWLVKEVDRGLLARYPGGVPDDVRARADFETGVILSMGFPGYFLVVADFINWAKERGIRVGPGRGSGTGSIVAYAMRITDLDPLVHGLIFERFLNPDRVSMPDFDIDFDERRRGEVIRYVTDKYGDDRVAQIVTYGTIKAKQAVKDSSRVLGYPFAMGDRITKAMPPAIMGKDVPLSKIFDPTDKRYGEGGEFRALYESDADVRKVVDTAKGLEGLKRQWGVHAAGVIMSSEPLLDVIPIMRREQDGAIITQFDYPTCEQLGLIKMDFLGLRNLTVLDDALSNIARNRDESFVLEELALDDTGTYDLLAKGETLGVFQLDGVPMRALLRLLKPDCFEDISAVLALYRPGPMGADSHTNYALRKNGKQEITPIHPELAGPLAEILAPTYGLIVYQEQVMAIPQKLAGYSLGKADLLRRAMGKKKKAELDAQYEDFRDGMLANGFGAAAVKALWDILVPFSDYAFNKSHTAAYGLISYWTAYLKAHYPAEYMAALLTSVGDSKDKMALYLSECRRMGISVLPPDVNDSSGDFTAVGEDIRFGLHAVRNVGTNVVAGIVAAREEKGKFSDFPDFMDKVPAIVCQKKVVESLVKAGAFDSLRHGRRALVAIHEDAVDQYADVKRNEAIGQDSLFGGVDDVSFGSMTVKVPDIPEWDKVTLLGFEREMLGLYVSSHPLMGLEHVLSASADCTIGVLLADESRGDNTPITISGLITAVQRKVTRKGDTWAIITVEDLEGAINVMLFPSTYQLHAPMLVEDTIVVVKGKVRRNDDVPEISGSEVSVPDVSARDDGPVVISLSAARCTPPTVEQLKDVLSTHPGVAEVHLRLTTASSTKVLRLDPRLRVSPSPSLMADLKALLGPTCLSR</sequence>
<keyword evidence="5 11" id="KW-0808">Transferase</keyword>
<dbReference type="InterPro" id="IPR011708">
    <property type="entry name" value="DNA_pol3_alpha_NTPase_dom"/>
</dbReference>
<dbReference type="InterPro" id="IPR004365">
    <property type="entry name" value="NA-bd_OB_tRNA"/>
</dbReference>
<dbReference type="PANTHER" id="PTHR32294:SF0">
    <property type="entry name" value="DNA POLYMERASE III SUBUNIT ALPHA"/>
    <property type="match status" value="1"/>
</dbReference>
<dbReference type="Gene3D" id="1.10.150.870">
    <property type="match status" value="1"/>
</dbReference>
<evidence type="ECO:0000256" key="2">
    <source>
        <dbReference type="ARBA" id="ARBA00009496"/>
    </source>
</evidence>
<dbReference type="Pfam" id="PF02811">
    <property type="entry name" value="PHP"/>
    <property type="match status" value="1"/>
</dbReference>
<dbReference type="GO" id="GO:0008408">
    <property type="term" value="F:3'-5' exonuclease activity"/>
    <property type="evidence" value="ECO:0007669"/>
    <property type="project" value="InterPro"/>
</dbReference>
<evidence type="ECO:0000256" key="3">
    <source>
        <dbReference type="ARBA" id="ARBA00012417"/>
    </source>
</evidence>
<dbReference type="InterPro" id="IPR004013">
    <property type="entry name" value="PHP_dom"/>
</dbReference>
<comment type="catalytic activity">
    <reaction evidence="9">
        <text>DNA(n) + a 2'-deoxyribonucleoside 5'-triphosphate = DNA(n+1) + diphosphate</text>
        <dbReference type="Rhea" id="RHEA:22508"/>
        <dbReference type="Rhea" id="RHEA-COMP:17339"/>
        <dbReference type="Rhea" id="RHEA-COMP:17340"/>
        <dbReference type="ChEBI" id="CHEBI:33019"/>
        <dbReference type="ChEBI" id="CHEBI:61560"/>
        <dbReference type="ChEBI" id="CHEBI:173112"/>
        <dbReference type="EC" id="2.7.7.7"/>
    </reaction>
</comment>